<feature type="compositionally biased region" description="Basic and acidic residues" evidence="1">
    <location>
        <begin position="86"/>
        <end position="99"/>
    </location>
</feature>
<dbReference type="AlphaFoldDB" id="A0A3A2ZEN7"/>
<feature type="region of interest" description="Disordered" evidence="1">
    <location>
        <begin position="338"/>
        <end position="392"/>
    </location>
</feature>
<gene>
    <name evidence="2" type="ORF">PHISCL_07865</name>
</gene>
<dbReference type="PANTHER" id="PTHR21521">
    <property type="entry name" value="AMUN, ISOFORM A"/>
    <property type="match status" value="1"/>
</dbReference>
<dbReference type="OrthoDB" id="8249012at2759"/>
<feature type="region of interest" description="Disordered" evidence="1">
    <location>
        <begin position="67"/>
        <end position="99"/>
    </location>
</feature>
<protein>
    <submittedName>
        <fullName evidence="2">Uncharacterized protein</fullName>
    </submittedName>
</protein>
<evidence type="ECO:0000313" key="2">
    <source>
        <dbReference type="EMBL" id="RJE19787.1"/>
    </source>
</evidence>
<reference evidence="3" key="1">
    <citation type="submission" date="2017-02" db="EMBL/GenBank/DDBJ databases">
        <authorList>
            <person name="Tafer H."/>
            <person name="Lopandic K."/>
        </authorList>
    </citation>
    <scope>NUCLEOTIDE SEQUENCE [LARGE SCALE GENOMIC DNA]</scope>
    <source>
        <strain evidence="3">CBS 366.77</strain>
    </source>
</reference>
<evidence type="ECO:0000256" key="1">
    <source>
        <dbReference type="SAM" id="MobiDB-lite"/>
    </source>
</evidence>
<name>A0A3A2ZEN7_9EURO</name>
<proteinExistence type="predicted"/>
<dbReference type="Proteomes" id="UP000266188">
    <property type="component" value="Unassembled WGS sequence"/>
</dbReference>
<evidence type="ECO:0000313" key="3">
    <source>
        <dbReference type="Proteomes" id="UP000266188"/>
    </source>
</evidence>
<organism evidence="2 3">
    <name type="scientific">Aspergillus sclerotialis</name>
    <dbReference type="NCBI Taxonomy" id="2070753"/>
    <lineage>
        <taxon>Eukaryota</taxon>
        <taxon>Fungi</taxon>
        <taxon>Dikarya</taxon>
        <taxon>Ascomycota</taxon>
        <taxon>Pezizomycotina</taxon>
        <taxon>Eurotiomycetes</taxon>
        <taxon>Eurotiomycetidae</taxon>
        <taxon>Eurotiales</taxon>
        <taxon>Aspergillaceae</taxon>
        <taxon>Aspergillus</taxon>
        <taxon>Aspergillus subgen. Polypaecilum</taxon>
    </lineage>
</organism>
<sequence length="392" mass="44961">MSGEEDFIALCDAEDYIGFDNASDQESDESFDPSEISLATFHKLLECYPATVRAVYRHKAIKKAVPQPTKGEKKWAQREANTTEPVYKEPTEDDLDKSQKKYVDSETDKFLQLNEWRYVSFPAVLKERDGKAEGRFMDKVELMKVMDWKTKNGLPRPTLMGMLKTNKEKEVRTATTSAFKALPTVDPVEEPNEAFPKTSLDTLSNPLRGIGPATASLILSIATTNYDPEHEVPFYSDDTYLWLCLEVYPYAEDNDRRTGRLARLTKPNGELNVKYNMHEYRELWDAVWELRTRLNRLAKLDRSKEEGLGPISSTDIEKVAFVIRHIRVSGYPIDLPEEEQRVHSLPQPKEGNDKKSIAKAKAKAKAPAKKERKRKRAKEDSEAKPKPKKIRY</sequence>
<dbReference type="EMBL" id="MVGC01000369">
    <property type="protein sequence ID" value="RJE19787.1"/>
    <property type="molecule type" value="Genomic_DNA"/>
</dbReference>
<dbReference type="STRING" id="2070753.A0A3A2ZEN7"/>
<keyword evidence="3" id="KW-1185">Reference proteome</keyword>
<dbReference type="PANTHER" id="PTHR21521:SF0">
    <property type="entry name" value="AMUN, ISOFORM A"/>
    <property type="match status" value="1"/>
</dbReference>
<accession>A0A3A2ZEN7</accession>
<feature type="compositionally biased region" description="Basic residues" evidence="1">
    <location>
        <begin position="357"/>
        <end position="376"/>
    </location>
</feature>
<comment type="caution">
    <text evidence="2">The sequence shown here is derived from an EMBL/GenBank/DDBJ whole genome shotgun (WGS) entry which is preliminary data.</text>
</comment>